<evidence type="ECO:0000313" key="2">
    <source>
        <dbReference type="Proteomes" id="UP001195483"/>
    </source>
</evidence>
<proteinExistence type="predicted"/>
<dbReference type="Proteomes" id="UP001195483">
    <property type="component" value="Unassembled WGS sequence"/>
</dbReference>
<reference evidence="1" key="1">
    <citation type="journal article" date="2021" name="Genome Biol. Evol.">
        <title>A High-Quality Reference Genome for a Parasitic Bivalve with Doubly Uniparental Inheritance (Bivalvia: Unionida).</title>
        <authorList>
            <person name="Smith C.H."/>
        </authorList>
    </citation>
    <scope>NUCLEOTIDE SEQUENCE</scope>
    <source>
        <strain evidence="1">CHS0354</strain>
    </source>
</reference>
<dbReference type="AlphaFoldDB" id="A0AAE0S5Y3"/>
<comment type="caution">
    <text evidence="1">The sequence shown here is derived from an EMBL/GenBank/DDBJ whole genome shotgun (WGS) entry which is preliminary data.</text>
</comment>
<reference evidence="1" key="2">
    <citation type="journal article" date="2021" name="Genome Biol. Evol.">
        <title>Developing a high-quality reference genome for a parasitic bivalve with doubly uniparental inheritance (Bivalvia: Unionida).</title>
        <authorList>
            <person name="Smith C.H."/>
        </authorList>
    </citation>
    <scope>NUCLEOTIDE SEQUENCE</scope>
    <source>
        <strain evidence="1">CHS0354</strain>
        <tissue evidence="1">Mantle</tissue>
    </source>
</reference>
<organism evidence="1 2">
    <name type="scientific">Potamilus streckersoni</name>
    <dbReference type="NCBI Taxonomy" id="2493646"/>
    <lineage>
        <taxon>Eukaryota</taxon>
        <taxon>Metazoa</taxon>
        <taxon>Spiralia</taxon>
        <taxon>Lophotrochozoa</taxon>
        <taxon>Mollusca</taxon>
        <taxon>Bivalvia</taxon>
        <taxon>Autobranchia</taxon>
        <taxon>Heteroconchia</taxon>
        <taxon>Palaeoheterodonta</taxon>
        <taxon>Unionida</taxon>
        <taxon>Unionoidea</taxon>
        <taxon>Unionidae</taxon>
        <taxon>Ambleminae</taxon>
        <taxon>Lampsilini</taxon>
        <taxon>Potamilus</taxon>
    </lineage>
</organism>
<keyword evidence="2" id="KW-1185">Reference proteome</keyword>
<gene>
    <name evidence="1" type="ORF">CHS0354_004540</name>
</gene>
<evidence type="ECO:0000313" key="1">
    <source>
        <dbReference type="EMBL" id="KAK3585623.1"/>
    </source>
</evidence>
<sequence>MTIRPDTLMSESKFVPDYDEEIEKPQLKRPRCVIFADPTGNPGRTESAVLPHDGGGTELAKIIGINKDAILHISQSSATFTSPRAVDKSSVSLPTMPKEMNLSTTRCTMMKIPNIAEEAPEALDLSVKNSSPPQISVTANSTPRMCLIKKERIVMLLELEMSCMPLLAPARQDWKKEMQFTFTEEFTVIHWPPEGWTKMKPE</sequence>
<accession>A0AAE0S5Y3</accession>
<name>A0AAE0S5Y3_9BIVA</name>
<dbReference type="EMBL" id="JAEAOA010000333">
    <property type="protein sequence ID" value="KAK3585623.1"/>
    <property type="molecule type" value="Genomic_DNA"/>
</dbReference>
<reference evidence="1" key="3">
    <citation type="submission" date="2023-05" db="EMBL/GenBank/DDBJ databases">
        <authorList>
            <person name="Smith C.H."/>
        </authorList>
    </citation>
    <scope>NUCLEOTIDE SEQUENCE</scope>
    <source>
        <strain evidence="1">CHS0354</strain>
        <tissue evidence="1">Mantle</tissue>
    </source>
</reference>
<protein>
    <submittedName>
        <fullName evidence="1">Uncharacterized protein</fullName>
    </submittedName>
</protein>